<dbReference type="InterPro" id="IPR036390">
    <property type="entry name" value="WH_DNA-bd_sf"/>
</dbReference>
<reference evidence="1 2" key="1">
    <citation type="submission" date="2019-02" db="EMBL/GenBank/DDBJ databases">
        <title>Genomic Encyclopedia of Archaeal and Bacterial Type Strains, Phase II (KMG-II): from individual species to whole genera.</title>
        <authorList>
            <person name="Goeker M."/>
        </authorList>
    </citation>
    <scope>NUCLEOTIDE SEQUENCE [LARGE SCALE GENOMIC DNA]</scope>
    <source>
        <strain evidence="1 2">DSM 18328</strain>
    </source>
</reference>
<dbReference type="EMBL" id="SHMP01000009">
    <property type="protein sequence ID" value="RZV06069.1"/>
    <property type="molecule type" value="Genomic_DNA"/>
</dbReference>
<dbReference type="AlphaFoldDB" id="A0A482Y0Y8"/>
<proteinExistence type="predicted"/>
<gene>
    <name evidence="1" type="ORF">BDK88_4024</name>
</gene>
<comment type="caution">
    <text evidence="1">The sequence shown here is derived from an EMBL/GenBank/DDBJ whole genome shotgun (WGS) entry which is preliminary data.</text>
</comment>
<dbReference type="Proteomes" id="UP000291097">
    <property type="component" value="Unassembled WGS sequence"/>
</dbReference>
<name>A0A482Y0Y8_9EURY</name>
<dbReference type="RefSeq" id="WP_130501777.1">
    <property type="nucleotide sequence ID" value="NZ_SHMP01000009.1"/>
</dbReference>
<sequence length="90" mass="9711">MAVTRRAVLEQLATASDSDPRETTTIGALAAALEADERTIESHLHGLADCELARIRSDGSVRVTVTGEELLELDLDELVIVDPETINPDK</sequence>
<evidence type="ECO:0008006" key="3">
    <source>
        <dbReference type="Google" id="ProtNLM"/>
    </source>
</evidence>
<dbReference type="SUPFAM" id="SSF46785">
    <property type="entry name" value="Winged helix' DNA-binding domain"/>
    <property type="match status" value="1"/>
</dbReference>
<evidence type="ECO:0000313" key="1">
    <source>
        <dbReference type="EMBL" id="RZV06069.1"/>
    </source>
</evidence>
<accession>A0A482Y0Y8</accession>
<organism evidence="1 2">
    <name type="scientific">Natrinema hispanicum</name>
    <dbReference type="NCBI Taxonomy" id="392421"/>
    <lineage>
        <taxon>Archaea</taxon>
        <taxon>Methanobacteriati</taxon>
        <taxon>Methanobacteriota</taxon>
        <taxon>Stenosarchaea group</taxon>
        <taxon>Halobacteria</taxon>
        <taxon>Halobacteriales</taxon>
        <taxon>Natrialbaceae</taxon>
        <taxon>Natrinema</taxon>
    </lineage>
</organism>
<dbReference type="Gene3D" id="1.10.10.10">
    <property type="entry name" value="Winged helix-like DNA-binding domain superfamily/Winged helix DNA-binding domain"/>
    <property type="match status" value="1"/>
</dbReference>
<evidence type="ECO:0000313" key="2">
    <source>
        <dbReference type="Proteomes" id="UP000291097"/>
    </source>
</evidence>
<dbReference type="OrthoDB" id="340160at2157"/>
<protein>
    <recommendedName>
        <fullName evidence="3">ArsR family transcriptional regulator</fullName>
    </recommendedName>
</protein>
<dbReference type="InterPro" id="IPR036388">
    <property type="entry name" value="WH-like_DNA-bd_sf"/>
</dbReference>